<evidence type="ECO:0000313" key="5">
    <source>
        <dbReference type="Proteomes" id="UP001200034"/>
    </source>
</evidence>
<keyword evidence="5" id="KW-1185">Reference proteome</keyword>
<feature type="transmembrane region" description="Helical" evidence="3">
    <location>
        <begin position="256"/>
        <end position="277"/>
    </location>
</feature>
<keyword evidence="3" id="KW-0472">Membrane</keyword>
<evidence type="ECO:0000256" key="3">
    <source>
        <dbReference type="SAM" id="Phobius"/>
    </source>
</evidence>
<protein>
    <submittedName>
        <fullName evidence="4">Uncharacterized protein</fullName>
    </submittedName>
</protein>
<evidence type="ECO:0000256" key="1">
    <source>
        <dbReference type="SAM" id="Coils"/>
    </source>
</evidence>
<organism evidence="4 5">
    <name type="scientific">Drosophila rubida</name>
    <dbReference type="NCBI Taxonomy" id="30044"/>
    <lineage>
        <taxon>Eukaryota</taxon>
        <taxon>Metazoa</taxon>
        <taxon>Ecdysozoa</taxon>
        <taxon>Arthropoda</taxon>
        <taxon>Hexapoda</taxon>
        <taxon>Insecta</taxon>
        <taxon>Pterygota</taxon>
        <taxon>Neoptera</taxon>
        <taxon>Endopterygota</taxon>
        <taxon>Diptera</taxon>
        <taxon>Brachycera</taxon>
        <taxon>Muscomorpha</taxon>
        <taxon>Ephydroidea</taxon>
        <taxon>Drosophilidae</taxon>
        <taxon>Drosophila</taxon>
    </lineage>
</organism>
<keyword evidence="3" id="KW-1133">Transmembrane helix</keyword>
<dbReference type="AlphaFoldDB" id="A0AAD4K7L3"/>
<feature type="compositionally biased region" description="Basic and acidic residues" evidence="2">
    <location>
        <begin position="1"/>
        <end position="14"/>
    </location>
</feature>
<reference evidence="4" key="1">
    <citation type="journal article" date="2021" name="Mol. Ecol. Resour.">
        <title>Phylogenomic analyses of the genus Drosophila reveals genomic signals of climate adaptation.</title>
        <authorList>
            <person name="Li F."/>
            <person name="Rane R.V."/>
            <person name="Luria V."/>
            <person name="Xiong Z."/>
            <person name="Chen J."/>
            <person name="Li Z."/>
            <person name="Catullo R.A."/>
            <person name="Griffin P.C."/>
            <person name="Schiffer M."/>
            <person name="Pearce S."/>
            <person name="Lee S.F."/>
            <person name="McElroy K."/>
            <person name="Stocker A."/>
            <person name="Shirriffs J."/>
            <person name="Cockerell F."/>
            <person name="Coppin C."/>
            <person name="Sgro C.M."/>
            <person name="Karger A."/>
            <person name="Cain J.W."/>
            <person name="Weber J.A."/>
            <person name="Santpere G."/>
            <person name="Kirschner M.W."/>
            <person name="Hoffmann A.A."/>
            <person name="Oakeshott J.G."/>
            <person name="Zhang G."/>
        </authorList>
    </citation>
    <scope>NUCLEOTIDE SEQUENCE</scope>
    <source>
        <strain evidence="4">BGI-SZ-2011g</strain>
    </source>
</reference>
<keyword evidence="1" id="KW-0175">Coiled coil</keyword>
<feature type="non-terminal residue" evidence="4">
    <location>
        <position position="1"/>
    </location>
</feature>
<evidence type="ECO:0000256" key="2">
    <source>
        <dbReference type="SAM" id="MobiDB-lite"/>
    </source>
</evidence>
<accession>A0AAD4K7L3</accession>
<proteinExistence type="predicted"/>
<comment type="caution">
    <text evidence="4">The sequence shown here is derived from an EMBL/GenBank/DDBJ whole genome shotgun (WGS) entry which is preliminary data.</text>
</comment>
<dbReference type="Proteomes" id="UP001200034">
    <property type="component" value="Unassembled WGS sequence"/>
</dbReference>
<keyword evidence="3" id="KW-0812">Transmembrane</keyword>
<sequence>HPKLIMDNDNKTPPDDEQQQQQPEQSSHIENVLQLLGAQVGETETDLPIEVSSSISLQSSLEHMDLEAVQTLVHDMIESILPRPEPVKEGSSSTLTSAKTTSIGYDDERLRRILRLLDRYTRNLEALEELVLRASKEASVQVDSRPDTSEQLAQHNELATQTMPLRNTARSESVRPLTGRRIMPQPVQQQPQLSHQQTDTIPPCERRQHIITISGNNSSPFASPPPPRTLMGRIGRTLGEFAGALCLCMQVNRDCIFCLGFFLAFVISASFLTAFFYRTINLTVSPARVPIDATPIMSSPSRDTARMRLNGGYYYIYNSNRQHFV</sequence>
<feature type="coiled-coil region" evidence="1">
    <location>
        <begin position="110"/>
        <end position="137"/>
    </location>
</feature>
<evidence type="ECO:0000313" key="4">
    <source>
        <dbReference type="EMBL" id="KAH8378447.1"/>
    </source>
</evidence>
<dbReference type="EMBL" id="JAJJHW010001127">
    <property type="protein sequence ID" value="KAH8378447.1"/>
    <property type="molecule type" value="Genomic_DNA"/>
</dbReference>
<gene>
    <name evidence="4" type="ORF">KR093_011452</name>
</gene>
<name>A0AAD4K7L3_9MUSC</name>
<feature type="region of interest" description="Disordered" evidence="2">
    <location>
        <begin position="1"/>
        <end position="27"/>
    </location>
</feature>